<dbReference type="InterPro" id="IPR000719">
    <property type="entry name" value="Prot_kinase_dom"/>
</dbReference>
<evidence type="ECO:0000313" key="3">
    <source>
        <dbReference type="Proteomes" id="UP000002039"/>
    </source>
</evidence>
<dbReference type="PANTHER" id="PTHR37171">
    <property type="entry name" value="SERINE/THREONINE-PROTEIN KINASE YRZF-RELATED"/>
    <property type="match status" value="1"/>
</dbReference>
<proteinExistence type="predicted"/>
<dbReference type="SUPFAM" id="SSF56112">
    <property type="entry name" value="Protein kinase-like (PK-like)"/>
    <property type="match status" value="1"/>
</dbReference>
<gene>
    <name evidence="2" type="ORF">BDCG_08854</name>
</gene>
<dbReference type="GeneID" id="69030353"/>
<dbReference type="PROSITE" id="PS50011">
    <property type="entry name" value="PROTEIN_KINASE_DOM"/>
    <property type="match status" value="1"/>
</dbReference>
<dbReference type="EMBL" id="EQ999984">
    <property type="protein sequence ID" value="EEQ85585.1"/>
    <property type="molecule type" value="Genomic_DNA"/>
</dbReference>
<evidence type="ECO:0000313" key="2">
    <source>
        <dbReference type="EMBL" id="EEQ85585.1"/>
    </source>
</evidence>
<organism evidence="2 3">
    <name type="scientific">Ajellomyces dermatitidis (strain ER-3 / ATCC MYA-2586)</name>
    <name type="common">Blastomyces dermatitidis</name>
    <dbReference type="NCBI Taxonomy" id="559297"/>
    <lineage>
        <taxon>Eukaryota</taxon>
        <taxon>Fungi</taxon>
        <taxon>Dikarya</taxon>
        <taxon>Ascomycota</taxon>
        <taxon>Pezizomycotina</taxon>
        <taxon>Eurotiomycetes</taxon>
        <taxon>Eurotiomycetidae</taxon>
        <taxon>Onygenales</taxon>
        <taxon>Ajellomycetaceae</taxon>
        <taxon>Blastomyces</taxon>
    </lineage>
</organism>
<reference evidence="3" key="1">
    <citation type="journal article" date="2015" name="PLoS Genet.">
        <title>The dynamic genome and transcriptome of the human fungal pathogen Blastomyces and close relative Emmonsia.</title>
        <authorList>
            <person name="Munoz J.F."/>
            <person name="Gauthier G.M."/>
            <person name="Desjardins C.A."/>
            <person name="Gallo J.E."/>
            <person name="Holder J."/>
            <person name="Sullivan T.D."/>
            <person name="Marty A.J."/>
            <person name="Carmen J.C."/>
            <person name="Chen Z."/>
            <person name="Ding L."/>
            <person name="Gujja S."/>
            <person name="Magrini V."/>
            <person name="Misas E."/>
            <person name="Mitreva M."/>
            <person name="Priest M."/>
            <person name="Saif S."/>
            <person name="Whiston E.A."/>
            <person name="Young S."/>
            <person name="Zeng Q."/>
            <person name="Goldman W.E."/>
            <person name="Mardis E.R."/>
            <person name="Taylor J.W."/>
            <person name="McEwen J.G."/>
            <person name="Clay O.K."/>
            <person name="Klein B.S."/>
            <person name="Cuomo C.A."/>
        </authorList>
    </citation>
    <scope>NUCLEOTIDE SEQUENCE [LARGE SCALE GENOMIC DNA]</scope>
    <source>
        <strain evidence="3">ER-3 / ATCC MYA-2586</strain>
    </source>
</reference>
<keyword evidence="3" id="KW-1185">Reference proteome</keyword>
<dbReference type="InterPro" id="IPR011009">
    <property type="entry name" value="Kinase-like_dom_sf"/>
</dbReference>
<feature type="domain" description="Protein kinase" evidence="1">
    <location>
        <begin position="11"/>
        <end position="222"/>
    </location>
</feature>
<dbReference type="PANTHER" id="PTHR37171:SF1">
    <property type="entry name" value="SERINE_THREONINE-PROTEIN KINASE YRZF-RELATED"/>
    <property type="match status" value="1"/>
</dbReference>
<sequence>MKLTDIDLTEIIFQKRLAKRDYCVVFLVVIRGVDCVMKVHHGQGPKQPWDPESRETSLFICESTAYRRLTHAGVCAQGITPRFHGTIEDIDPRQCLPHLKAFLKDEYRPTAILLEYIPNMKELDWTEYNRRRMRNFVNGLDAIHNALVFHNDVHPRNMMVVEGDPGRAIWIDFDRAQTFNGELTERQKELIASENEIMAEMADFMEHDFNKGELDKTRQYYR</sequence>
<dbReference type="Proteomes" id="UP000002039">
    <property type="component" value="Unassembled WGS sequence"/>
</dbReference>
<protein>
    <recommendedName>
        <fullName evidence="1">Protein kinase domain-containing protein</fullName>
    </recommendedName>
</protein>
<name>A0ABP2ESJ2_AJEDR</name>
<evidence type="ECO:0000259" key="1">
    <source>
        <dbReference type="PROSITE" id="PS50011"/>
    </source>
</evidence>
<dbReference type="RefSeq" id="XP_045273306.1">
    <property type="nucleotide sequence ID" value="XM_045424630.1"/>
</dbReference>
<dbReference type="InterPro" id="IPR052396">
    <property type="entry name" value="Meiotic_Drive_Suppr_Kinase"/>
</dbReference>
<accession>A0ABP2ESJ2</accession>
<dbReference type="Gene3D" id="1.10.510.10">
    <property type="entry name" value="Transferase(Phosphotransferase) domain 1"/>
    <property type="match status" value="1"/>
</dbReference>